<comment type="caution">
    <text evidence="2">The sequence shown here is derived from an EMBL/GenBank/DDBJ whole genome shotgun (WGS) entry which is preliminary data.</text>
</comment>
<sequence>MKYPKCNIRKDCDLVTHLIKCSSDNIFDEDTFVCERCASNLYIDEDTIKIPNLEIILDCLNLAEYNLTQIDSFKEAHNLDKLWKKLLPELEALIISNIELKDDLEITITENNWRKIPSIHIQSKNLLSSVLNSKLYKEYCRQSNYMKFCDQEAKKKPKRLSKLQPEESKLSIDKSEHEKVLKELKETKNLCLQKDELITQKQDEIQQKDKHIEEKSKEIMDKFTQIKNYSHRASEEEKNIKVKEEKILQQKAQIDKLQKDKEQAIAKNVKQAQTEKDQEIKDFKLRVSELEKKEKIQQNIISQLQKKATEHQALIPPILRSSPLGNATPQNNQKLIPTAKSFKPSKSISFKDHKLCRPKGEMQTNINPLVIGRPSQEKELKQTNSEASILINGSCINSNMVLKLFGKELDVGYRSN</sequence>
<evidence type="ECO:0000256" key="1">
    <source>
        <dbReference type="SAM" id="Coils"/>
    </source>
</evidence>
<accession>A0AAD1X487</accession>
<keyword evidence="1" id="KW-0175">Coiled coil</keyword>
<gene>
    <name evidence="2" type="ORF">ECRASSUSDP1_LOCUS3781</name>
</gene>
<protein>
    <submittedName>
        <fullName evidence="2">Uncharacterized protein</fullName>
    </submittedName>
</protein>
<organism evidence="2 3">
    <name type="scientific">Euplotes crassus</name>
    <dbReference type="NCBI Taxonomy" id="5936"/>
    <lineage>
        <taxon>Eukaryota</taxon>
        <taxon>Sar</taxon>
        <taxon>Alveolata</taxon>
        <taxon>Ciliophora</taxon>
        <taxon>Intramacronucleata</taxon>
        <taxon>Spirotrichea</taxon>
        <taxon>Hypotrichia</taxon>
        <taxon>Euplotida</taxon>
        <taxon>Euplotidae</taxon>
        <taxon>Moneuplotes</taxon>
    </lineage>
</organism>
<dbReference type="EMBL" id="CAMPGE010003618">
    <property type="protein sequence ID" value="CAI2362458.1"/>
    <property type="molecule type" value="Genomic_DNA"/>
</dbReference>
<proteinExistence type="predicted"/>
<evidence type="ECO:0000313" key="3">
    <source>
        <dbReference type="Proteomes" id="UP001295684"/>
    </source>
</evidence>
<keyword evidence="3" id="KW-1185">Reference proteome</keyword>
<dbReference type="AlphaFoldDB" id="A0AAD1X487"/>
<feature type="coiled-coil region" evidence="1">
    <location>
        <begin position="198"/>
        <end position="307"/>
    </location>
</feature>
<dbReference type="Proteomes" id="UP001295684">
    <property type="component" value="Unassembled WGS sequence"/>
</dbReference>
<name>A0AAD1X487_EUPCR</name>
<evidence type="ECO:0000313" key="2">
    <source>
        <dbReference type="EMBL" id="CAI2362458.1"/>
    </source>
</evidence>
<reference evidence="2" key="1">
    <citation type="submission" date="2023-07" db="EMBL/GenBank/DDBJ databases">
        <authorList>
            <consortium name="AG Swart"/>
            <person name="Singh M."/>
            <person name="Singh A."/>
            <person name="Seah K."/>
            <person name="Emmerich C."/>
        </authorList>
    </citation>
    <scope>NUCLEOTIDE SEQUENCE</scope>
    <source>
        <strain evidence="2">DP1</strain>
    </source>
</reference>